<feature type="compositionally biased region" description="Polar residues" evidence="2">
    <location>
        <begin position="298"/>
        <end position="323"/>
    </location>
</feature>
<dbReference type="EMBL" id="UYWX01021992">
    <property type="protein sequence ID" value="VDM35632.1"/>
    <property type="molecule type" value="Genomic_DNA"/>
</dbReference>
<keyword evidence="1" id="KW-0175">Coiled coil</keyword>
<dbReference type="Proteomes" id="UP000274429">
    <property type="component" value="Unassembled WGS sequence"/>
</dbReference>
<sequence>MDEAKKQLSAALMQSKASVVNWWISQTVGSARLPKPAESLSPTPSGDMDFSNASPKTSSDMIIPSRERDEHDLIESMFGFLIDTLDGGDSLQSLNRLLKSTIRSATVAPNTKSRHAPMLGSLPRRISTSFSFDKIQPACEFTFVAVVSRILQQQRLTIQPGVSEMTFPENVVQQLVAFIERAWYVVNRQLPKPLRDGGQCQKKPHEMLTWIKLINDIAGDAIDQLALQEQSAILRRTKTISAGQRMDLESGRHVLPRARSFLPPHTPSFLATEGGVASSWLQSTRHVHIVSPSALPDSRQTSVVQESSTPASMISPADSQLTGVDSDDISLATTRRDSEPTASVHSLLGRRTQLRRNAYPLRYVKRAITPLNTTSSSDLEKRHQHSLDKTELSDLKQINAQITEELKEVTRNYNQLLRDELERRETYIAALERLTKSSLSLNDVLASPALGVGEGTHIYAGISNGFPPLSNWLSELGIPMSEIEIIINHKIDPNDFLELITKDDLWRLGLRQVAKVEIALIVFRPLFTEPLSLFHYDYVYVRLGSCKMF</sequence>
<name>A0A0R3XAU2_HYDTA</name>
<accession>A0A0R3XAU2</accession>
<evidence type="ECO:0000313" key="4">
    <source>
        <dbReference type="Proteomes" id="UP000274429"/>
    </source>
</evidence>
<dbReference type="WBParaSite" id="TTAC_0001066901-mRNA-1">
    <property type="protein sequence ID" value="TTAC_0001066901-mRNA-1"/>
    <property type="gene ID" value="TTAC_0001066901"/>
</dbReference>
<organism evidence="5">
    <name type="scientific">Hydatigena taeniaeformis</name>
    <name type="common">Feline tapeworm</name>
    <name type="synonym">Taenia taeniaeformis</name>
    <dbReference type="NCBI Taxonomy" id="6205"/>
    <lineage>
        <taxon>Eukaryota</taxon>
        <taxon>Metazoa</taxon>
        <taxon>Spiralia</taxon>
        <taxon>Lophotrochozoa</taxon>
        <taxon>Platyhelminthes</taxon>
        <taxon>Cestoda</taxon>
        <taxon>Eucestoda</taxon>
        <taxon>Cyclophyllidea</taxon>
        <taxon>Taeniidae</taxon>
        <taxon>Hydatigera</taxon>
    </lineage>
</organism>
<feature type="coiled-coil region" evidence="1">
    <location>
        <begin position="392"/>
        <end position="419"/>
    </location>
</feature>
<proteinExistence type="predicted"/>
<evidence type="ECO:0000313" key="5">
    <source>
        <dbReference type="WBParaSite" id="TTAC_0001066901-mRNA-1"/>
    </source>
</evidence>
<keyword evidence="4" id="KW-1185">Reference proteome</keyword>
<evidence type="ECO:0000256" key="1">
    <source>
        <dbReference type="SAM" id="Coils"/>
    </source>
</evidence>
<gene>
    <name evidence="3" type="ORF">TTAC_LOCUS10652</name>
</gene>
<evidence type="ECO:0000313" key="3">
    <source>
        <dbReference type="EMBL" id="VDM35632.1"/>
    </source>
</evidence>
<feature type="region of interest" description="Disordered" evidence="2">
    <location>
        <begin position="292"/>
        <end position="324"/>
    </location>
</feature>
<reference evidence="5" key="1">
    <citation type="submission" date="2017-02" db="UniProtKB">
        <authorList>
            <consortium name="WormBaseParasite"/>
        </authorList>
    </citation>
    <scope>IDENTIFICATION</scope>
</reference>
<feature type="compositionally biased region" description="Polar residues" evidence="2">
    <location>
        <begin position="51"/>
        <end position="60"/>
    </location>
</feature>
<dbReference type="OrthoDB" id="6264941at2759"/>
<feature type="region of interest" description="Disordered" evidence="2">
    <location>
        <begin position="33"/>
        <end position="61"/>
    </location>
</feature>
<reference evidence="3 4" key="2">
    <citation type="submission" date="2018-11" db="EMBL/GenBank/DDBJ databases">
        <authorList>
            <consortium name="Pathogen Informatics"/>
        </authorList>
    </citation>
    <scope>NUCLEOTIDE SEQUENCE [LARGE SCALE GENOMIC DNA]</scope>
</reference>
<evidence type="ECO:0000256" key="2">
    <source>
        <dbReference type="SAM" id="MobiDB-lite"/>
    </source>
</evidence>
<protein>
    <submittedName>
        <fullName evidence="5">SAM domain-containing protein</fullName>
    </submittedName>
</protein>
<dbReference type="AlphaFoldDB" id="A0A0R3XAU2"/>